<organism evidence="2 4">
    <name type="scientific">Leptospira perolatii</name>
    <dbReference type="NCBI Taxonomy" id="2023191"/>
    <lineage>
        <taxon>Bacteria</taxon>
        <taxon>Pseudomonadati</taxon>
        <taxon>Spirochaetota</taxon>
        <taxon>Spirochaetia</taxon>
        <taxon>Leptospirales</taxon>
        <taxon>Leptospiraceae</taxon>
        <taxon>Leptospira</taxon>
    </lineage>
</organism>
<gene>
    <name evidence="1" type="ORF">CH360_13475</name>
    <name evidence="2" type="ORF">CH373_08240</name>
</gene>
<evidence type="ECO:0000313" key="1">
    <source>
        <dbReference type="EMBL" id="PJZ68961.1"/>
    </source>
</evidence>
<evidence type="ECO:0000313" key="4">
    <source>
        <dbReference type="Proteomes" id="UP000231990"/>
    </source>
</evidence>
<sequence>MLDRQFREVFPKTEELDIHLSEAESLRKHGNPFHAIRLLKGVLLCYKLRYGKMFPEGYQNSAQILGKYLNLYSHRTKELSRLTDPYGCIHQNELYIESTDFAYKFKLDPELRYQFPEGEDDFSGEDSDYLWQVHRFYKEFPLEEIEKGWDAEYRRQSEGIPIFRPDRIVFTVGTSLHYRPTMFDAKNYYKLWDSLRGINERTMREWEYRRRREGDLYKTTLLVTTPQGRKVKTVVLEKYFLRGNRGILFAIGYPEKYEVEARKIWDRFTASVIVE</sequence>
<protein>
    <submittedName>
        <fullName evidence="2">Uncharacterized protein</fullName>
    </submittedName>
</protein>
<dbReference type="OrthoDB" id="342054at2"/>
<name>A0A2M9ZNN2_9LEPT</name>
<evidence type="ECO:0000313" key="3">
    <source>
        <dbReference type="Proteomes" id="UP000231962"/>
    </source>
</evidence>
<dbReference type="AlphaFoldDB" id="A0A2M9ZNN2"/>
<proteinExistence type="predicted"/>
<comment type="caution">
    <text evidence="2">The sequence shown here is derived from an EMBL/GenBank/DDBJ whole genome shotgun (WGS) entry which is preliminary data.</text>
</comment>
<dbReference type="Proteomes" id="UP000231990">
    <property type="component" value="Unassembled WGS sequence"/>
</dbReference>
<dbReference type="Proteomes" id="UP000231962">
    <property type="component" value="Unassembled WGS sequence"/>
</dbReference>
<dbReference type="EMBL" id="NPDY01000014">
    <property type="protein sequence ID" value="PJZ68961.1"/>
    <property type="molecule type" value="Genomic_DNA"/>
</dbReference>
<keyword evidence="3" id="KW-1185">Reference proteome</keyword>
<dbReference type="EMBL" id="NPDZ01000004">
    <property type="protein sequence ID" value="PJZ73682.1"/>
    <property type="molecule type" value="Genomic_DNA"/>
</dbReference>
<accession>A0A2M9ZNN2</accession>
<evidence type="ECO:0000313" key="2">
    <source>
        <dbReference type="EMBL" id="PJZ73682.1"/>
    </source>
</evidence>
<reference evidence="3 4" key="1">
    <citation type="submission" date="2017-07" db="EMBL/GenBank/DDBJ databases">
        <title>Leptospira spp. isolated from tropical soils.</title>
        <authorList>
            <person name="Thibeaux R."/>
            <person name="Iraola G."/>
            <person name="Ferres I."/>
            <person name="Bierque E."/>
            <person name="Girault D."/>
            <person name="Soupe-Gilbert M.-E."/>
            <person name="Picardeau M."/>
            <person name="Goarant C."/>
        </authorList>
    </citation>
    <scope>NUCLEOTIDE SEQUENCE [LARGE SCALE GENOMIC DNA]</scope>
    <source>
        <strain evidence="2 4">FH1-B-B1</strain>
        <strain evidence="1 3">FH1-B-C1</strain>
    </source>
</reference>